<dbReference type="InterPro" id="IPR001807">
    <property type="entry name" value="ClC"/>
</dbReference>
<evidence type="ECO:0000256" key="2">
    <source>
        <dbReference type="ARBA" id="ARBA00022448"/>
    </source>
</evidence>
<dbReference type="Gene3D" id="1.10.3080.10">
    <property type="entry name" value="Clc chloride channel"/>
    <property type="match status" value="1"/>
</dbReference>
<name>A0A399E6G0_9DEIN</name>
<keyword evidence="3 11" id="KW-0812">Transmembrane</keyword>
<evidence type="ECO:0000256" key="9">
    <source>
        <dbReference type="ARBA" id="ARBA00023303"/>
    </source>
</evidence>
<dbReference type="InterPro" id="IPR050368">
    <property type="entry name" value="ClC-type_chloride_channel"/>
</dbReference>
<feature type="transmembrane region" description="Helical" evidence="11">
    <location>
        <begin position="62"/>
        <end position="79"/>
    </location>
</feature>
<feature type="transmembrane region" description="Helical" evidence="11">
    <location>
        <begin position="152"/>
        <end position="173"/>
    </location>
</feature>
<evidence type="ECO:0000256" key="5">
    <source>
        <dbReference type="ARBA" id="ARBA00023065"/>
    </source>
</evidence>
<feature type="transmembrane region" description="Helical" evidence="11">
    <location>
        <begin position="6"/>
        <end position="28"/>
    </location>
</feature>
<evidence type="ECO:0000256" key="11">
    <source>
        <dbReference type="SAM" id="Phobius"/>
    </source>
</evidence>
<dbReference type="GO" id="GO:0034707">
    <property type="term" value="C:chloride channel complex"/>
    <property type="evidence" value="ECO:0007669"/>
    <property type="project" value="UniProtKB-KW"/>
</dbReference>
<evidence type="ECO:0000313" key="13">
    <source>
        <dbReference type="Proteomes" id="UP000266089"/>
    </source>
</evidence>
<evidence type="ECO:0000313" key="12">
    <source>
        <dbReference type="EMBL" id="RIH78330.1"/>
    </source>
</evidence>
<keyword evidence="9" id="KW-0407">Ion channel</keyword>
<dbReference type="AlphaFoldDB" id="A0A399E6G0"/>
<feature type="region of interest" description="Disordered" evidence="10">
    <location>
        <begin position="409"/>
        <end position="443"/>
    </location>
</feature>
<accession>A0A399E6G0</accession>
<reference evidence="12 13" key="1">
    <citation type="submission" date="2018-08" db="EMBL/GenBank/DDBJ databases">
        <title>Meiothermus cateniformans JCM 15151 genome sequencing project.</title>
        <authorList>
            <person name="Da Costa M.S."/>
            <person name="Albuquerque L."/>
            <person name="Raposo P."/>
            <person name="Froufe H.J.C."/>
            <person name="Barroso C.S."/>
            <person name="Egas C."/>
        </authorList>
    </citation>
    <scope>NUCLEOTIDE SEQUENCE [LARGE SCALE GENOMIC DNA]</scope>
    <source>
        <strain evidence="12 13">JCM 15151</strain>
    </source>
</reference>
<evidence type="ECO:0000256" key="6">
    <source>
        <dbReference type="ARBA" id="ARBA00023136"/>
    </source>
</evidence>
<feature type="transmembrane region" description="Helical" evidence="11">
    <location>
        <begin position="185"/>
        <end position="205"/>
    </location>
</feature>
<protein>
    <submittedName>
        <fullName evidence="12">H(+)/Cl(-) exchange transporter ClcA</fullName>
    </submittedName>
</protein>
<feature type="transmembrane region" description="Helical" evidence="11">
    <location>
        <begin position="355"/>
        <end position="377"/>
    </location>
</feature>
<dbReference type="EMBL" id="QWKX01000016">
    <property type="protein sequence ID" value="RIH78330.1"/>
    <property type="molecule type" value="Genomic_DNA"/>
</dbReference>
<dbReference type="InterPro" id="IPR014743">
    <property type="entry name" value="Cl-channel_core"/>
</dbReference>
<feature type="transmembrane region" description="Helical" evidence="11">
    <location>
        <begin position="384"/>
        <end position="401"/>
    </location>
</feature>
<dbReference type="SUPFAM" id="SSF81340">
    <property type="entry name" value="Clc chloride channel"/>
    <property type="match status" value="1"/>
</dbReference>
<keyword evidence="6 11" id="KW-0472">Membrane</keyword>
<keyword evidence="2" id="KW-0813">Transport</keyword>
<keyword evidence="5" id="KW-0406">Ion transport</keyword>
<evidence type="ECO:0000256" key="7">
    <source>
        <dbReference type="ARBA" id="ARBA00023173"/>
    </source>
</evidence>
<keyword evidence="4 11" id="KW-1133">Transmembrane helix</keyword>
<feature type="transmembrane region" description="Helical" evidence="11">
    <location>
        <begin position="294"/>
        <end position="314"/>
    </location>
</feature>
<sequence length="443" mass="45939">MQIGSLILYSAFVGALTGVFAAGFVFLLKLFELYLMGETLGYLPPGLPGEGGLLQVFRGPSYWWLALLLPLLFAASSYLGSGRGLGWLLAAYRAGRPVRASEYFRGIIGSLVQLGAGSPLGREGPMAALGLWVGSALGRCIPLGESSRFLPFAGMAAGFASAFHAPMAGALLASEIVYRGLALEVGALAPALIGALAGFTVYGLFHGYGPLLELPPGPLEWPQLLFGLAIGLVCAGVGTLWLEAERFLQRWLRRLTFGVRHALFGLVLAGVLLLMPEAMGNGLPWVQLGTSPILTLPFLAGLFLVQLALLILSGGVRAYGGQLTPALTLGGLSGLILAQLLGQVFPSIAPAPETAALVGMAALLAGIARAPFAAVVLAGEIGGYSLLPLTLIGAFVAYTFTSPHGSFEDVEFNQDKNAPAGSRTETAPQTSPLPQPPASSDSP</sequence>
<keyword evidence="7" id="KW-0869">Chloride channel</keyword>
<evidence type="ECO:0000256" key="4">
    <source>
        <dbReference type="ARBA" id="ARBA00022989"/>
    </source>
</evidence>
<feature type="transmembrane region" description="Helical" evidence="11">
    <location>
        <begin position="326"/>
        <end position="349"/>
    </location>
</feature>
<comment type="subcellular location">
    <subcellularLocation>
        <location evidence="1">Membrane</location>
        <topology evidence="1">Multi-pass membrane protein</topology>
    </subcellularLocation>
</comment>
<evidence type="ECO:0000256" key="8">
    <source>
        <dbReference type="ARBA" id="ARBA00023214"/>
    </source>
</evidence>
<dbReference type="Pfam" id="PF00654">
    <property type="entry name" value="Voltage_CLC"/>
    <property type="match status" value="1"/>
</dbReference>
<comment type="caution">
    <text evidence="12">The sequence shown here is derived from an EMBL/GenBank/DDBJ whole genome shotgun (WGS) entry which is preliminary data.</text>
</comment>
<evidence type="ECO:0000256" key="3">
    <source>
        <dbReference type="ARBA" id="ARBA00022692"/>
    </source>
</evidence>
<organism evidence="12 13">
    <name type="scientific">Meiothermus taiwanensis</name>
    <dbReference type="NCBI Taxonomy" id="172827"/>
    <lineage>
        <taxon>Bacteria</taxon>
        <taxon>Thermotogati</taxon>
        <taxon>Deinococcota</taxon>
        <taxon>Deinococci</taxon>
        <taxon>Thermales</taxon>
        <taxon>Thermaceae</taxon>
        <taxon>Meiothermus</taxon>
    </lineage>
</organism>
<dbReference type="OrthoDB" id="32019at2"/>
<dbReference type="CDD" id="cd00400">
    <property type="entry name" value="Voltage_gated_ClC"/>
    <property type="match status" value="1"/>
</dbReference>
<feature type="transmembrane region" description="Helical" evidence="11">
    <location>
        <begin position="255"/>
        <end position="274"/>
    </location>
</feature>
<proteinExistence type="predicted"/>
<feature type="transmembrane region" description="Helical" evidence="11">
    <location>
        <begin position="225"/>
        <end position="243"/>
    </location>
</feature>
<evidence type="ECO:0000256" key="1">
    <source>
        <dbReference type="ARBA" id="ARBA00004141"/>
    </source>
</evidence>
<dbReference type="RefSeq" id="WP_036196809.1">
    <property type="nucleotide sequence ID" value="NZ_JBHSXZ010000007.1"/>
</dbReference>
<dbReference type="PANTHER" id="PTHR43427:SF6">
    <property type="entry name" value="CHLORIDE CHANNEL PROTEIN CLC-E"/>
    <property type="match status" value="1"/>
</dbReference>
<evidence type="ECO:0000256" key="10">
    <source>
        <dbReference type="SAM" id="MobiDB-lite"/>
    </source>
</evidence>
<dbReference type="Proteomes" id="UP000266089">
    <property type="component" value="Unassembled WGS sequence"/>
</dbReference>
<dbReference type="PRINTS" id="PR00762">
    <property type="entry name" value="CLCHANNEL"/>
</dbReference>
<gene>
    <name evidence="12" type="primary">clcA</name>
    <name evidence="12" type="ORF">Mcate_00921</name>
</gene>
<dbReference type="GO" id="GO:0005254">
    <property type="term" value="F:chloride channel activity"/>
    <property type="evidence" value="ECO:0007669"/>
    <property type="project" value="UniProtKB-KW"/>
</dbReference>
<keyword evidence="8" id="KW-0868">Chloride</keyword>
<dbReference type="PANTHER" id="PTHR43427">
    <property type="entry name" value="CHLORIDE CHANNEL PROTEIN CLC-E"/>
    <property type="match status" value="1"/>
</dbReference>